<dbReference type="InterPro" id="IPR015853">
    <property type="entry name" value="ABC_transpr_FbpC"/>
</dbReference>
<dbReference type="InterPro" id="IPR017871">
    <property type="entry name" value="ABC_transporter-like_CS"/>
</dbReference>
<dbReference type="GO" id="GO:0015408">
    <property type="term" value="F:ABC-type ferric iron transporter activity"/>
    <property type="evidence" value="ECO:0007669"/>
    <property type="project" value="InterPro"/>
</dbReference>
<dbReference type="InterPro" id="IPR027417">
    <property type="entry name" value="P-loop_NTPase"/>
</dbReference>
<dbReference type="Gene3D" id="2.40.50.100">
    <property type="match status" value="1"/>
</dbReference>
<dbReference type="InterPro" id="IPR003593">
    <property type="entry name" value="AAA+_ATPase"/>
</dbReference>
<dbReference type="Gene3D" id="3.40.50.300">
    <property type="entry name" value="P-loop containing nucleotide triphosphate hydrolases"/>
    <property type="match status" value="1"/>
</dbReference>
<evidence type="ECO:0000313" key="10">
    <source>
        <dbReference type="EMBL" id="NNI77938.1"/>
    </source>
</evidence>
<evidence type="ECO:0000313" key="11">
    <source>
        <dbReference type="Proteomes" id="UP000540079"/>
    </source>
</evidence>
<evidence type="ECO:0000256" key="4">
    <source>
        <dbReference type="ARBA" id="ARBA00022741"/>
    </source>
</evidence>
<keyword evidence="3" id="KW-0410">Iron transport</keyword>
<keyword evidence="2" id="KW-1003">Cell membrane</keyword>
<dbReference type="SUPFAM" id="SSF52540">
    <property type="entry name" value="P-loop containing nucleoside triphosphate hydrolases"/>
    <property type="match status" value="1"/>
</dbReference>
<dbReference type="GO" id="GO:0015697">
    <property type="term" value="P:quaternary ammonium group transport"/>
    <property type="evidence" value="ECO:0007669"/>
    <property type="project" value="UniProtKB-ARBA"/>
</dbReference>
<evidence type="ECO:0000256" key="7">
    <source>
        <dbReference type="ARBA" id="ARBA00023065"/>
    </source>
</evidence>
<keyword evidence="8" id="KW-0472">Membrane</keyword>
<dbReference type="InterPro" id="IPR003439">
    <property type="entry name" value="ABC_transporter-like_ATP-bd"/>
</dbReference>
<dbReference type="PROSITE" id="PS50893">
    <property type="entry name" value="ABC_TRANSPORTER_2"/>
    <property type="match status" value="1"/>
</dbReference>
<keyword evidence="7" id="KW-0406">Ion transport</keyword>
<keyword evidence="6" id="KW-0408">Iron</keyword>
<dbReference type="PANTHER" id="PTHR42781:SF4">
    <property type="entry name" value="SPERMIDINE_PUTRESCINE IMPORT ATP-BINDING PROTEIN POTA"/>
    <property type="match status" value="1"/>
</dbReference>
<dbReference type="RefSeq" id="WP_014391377.1">
    <property type="nucleotide sequence ID" value="NZ_CP090428.1"/>
</dbReference>
<dbReference type="EMBL" id="PPVL01000001">
    <property type="protein sequence ID" value="NNI77938.1"/>
    <property type="molecule type" value="Genomic_DNA"/>
</dbReference>
<dbReference type="AlphaFoldDB" id="A0A849CIT6"/>
<dbReference type="PROSITE" id="PS00211">
    <property type="entry name" value="ABC_TRANSPORTER_1"/>
    <property type="match status" value="1"/>
</dbReference>
<evidence type="ECO:0000256" key="5">
    <source>
        <dbReference type="ARBA" id="ARBA00022840"/>
    </source>
</evidence>
<evidence type="ECO:0000256" key="3">
    <source>
        <dbReference type="ARBA" id="ARBA00022496"/>
    </source>
</evidence>
<dbReference type="GO" id="GO:0005524">
    <property type="term" value="F:ATP binding"/>
    <property type="evidence" value="ECO:0007669"/>
    <property type="project" value="UniProtKB-KW"/>
</dbReference>
<dbReference type="Proteomes" id="UP000540079">
    <property type="component" value="Unassembled WGS sequence"/>
</dbReference>
<dbReference type="GO" id="GO:0016020">
    <property type="term" value="C:membrane"/>
    <property type="evidence" value="ECO:0007669"/>
    <property type="project" value="InterPro"/>
</dbReference>
<evidence type="ECO:0000256" key="8">
    <source>
        <dbReference type="ARBA" id="ARBA00023136"/>
    </source>
</evidence>
<evidence type="ECO:0000256" key="1">
    <source>
        <dbReference type="ARBA" id="ARBA00022448"/>
    </source>
</evidence>
<sequence>MNILQISQLTCGYSTENVLQNLDLAMAQNEILCLLGASGCGKTTLLKSIAGLQDISQGKILFNEQNLAGLPVEQRQIGVIFQDYALFPHLTVKENIAFGLQKKKAAEKTEIIEKMTALVRLTGLLERYPHELSGGQQQRVAIARALACKPRLLLLDEPFSNIDSQVRYQMIDEIKDILKSQQIPAIFVTHSKEEAFAFADKLAIMDKGKIVQVGDADLLYQMPINKFVAEFLGNVNYLTCRITSDRSFNSVIGEYTFTQPLTFSNRKSISVGQNVHWLVRPQSFQIHLDEQGSGIISKKRFLGPYFQYDVNIGDECFMVQSPKNFPLDAQVRLNYKCTAPVLFDI</sequence>
<protein>
    <submittedName>
        <fullName evidence="10">ABC transporter</fullName>
    </submittedName>
</protein>
<dbReference type="FunFam" id="3.40.50.300:FF:000425">
    <property type="entry name" value="Probable ABC transporter, ATP-binding subunit"/>
    <property type="match status" value="1"/>
</dbReference>
<proteinExistence type="predicted"/>
<evidence type="ECO:0000256" key="6">
    <source>
        <dbReference type="ARBA" id="ARBA00023004"/>
    </source>
</evidence>
<dbReference type="GO" id="GO:0016887">
    <property type="term" value="F:ATP hydrolysis activity"/>
    <property type="evidence" value="ECO:0007669"/>
    <property type="project" value="InterPro"/>
</dbReference>
<evidence type="ECO:0000256" key="2">
    <source>
        <dbReference type="ARBA" id="ARBA00022475"/>
    </source>
</evidence>
<keyword evidence="1" id="KW-0813">Transport</keyword>
<keyword evidence="5" id="KW-0067">ATP-binding</keyword>
<feature type="domain" description="ABC transporter" evidence="9">
    <location>
        <begin position="4"/>
        <end position="232"/>
    </location>
</feature>
<gene>
    <name evidence="10" type="ORF">C2800_00595</name>
</gene>
<dbReference type="PANTHER" id="PTHR42781">
    <property type="entry name" value="SPERMIDINE/PUTRESCINE IMPORT ATP-BINDING PROTEIN POTA"/>
    <property type="match status" value="1"/>
</dbReference>
<dbReference type="InterPro" id="IPR008995">
    <property type="entry name" value="Mo/tungstate-bd_C_term_dom"/>
</dbReference>
<evidence type="ECO:0000259" key="9">
    <source>
        <dbReference type="PROSITE" id="PS50893"/>
    </source>
</evidence>
<name>A0A849CIT6_PASMD</name>
<dbReference type="SMART" id="SM00382">
    <property type="entry name" value="AAA"/>
    <property type="match status" value="1"/>
</dbReference>
<organism evidence="10 11">
    <name type="scientific">Pasteurella multocida</name>
    <dbReference type="NCBI Taxonomy" id="747"/>
    <lineage>
        <taxon>Bacteria</taxon>
        <taxon>Pseudomonadati</taxon>
        <taxon>Pseudomonadota</taxon>
        <taxon>Gammaproteobacteria</taxon>
        <taxon>Pasteurellales</taxon>
        <taxon>Pasteurellaceae</taxon>
        <taxon>Pasteurella</taxon>
    </lineage>
</organism>
<reference evidence="10 11" key="1">
    <citation type="journal article" date="2018" name="Front. Microbiol.">
        <title>Genetic and Phylogenetic Characteristics of Pasteurella multocida Isolates From Different Host Species.</title>
        <authorList>
            <person name="Peng Z."/>
            <person name="Liang W."/>
            <person name="Wang F."/>
            <person name="Xu Z."/>
            <person name="Xie Z."/>
            <person name="Lian Z."/>
            <person name="Hua L."/>
            <person name="Zhou R."/>
            <person name="Chen H."/>
            <person name="Wu B."/>
        </authorList>
    </citation>
    <scope>NUCLEOTIDE SEQUENCE [LARGE SCALE GENOMIC DNA]</scope>
    <source>
        <strain evidence="10 11">HNA06</strain>
    </source>
</reference>
<keyword evidence="4" id="KW-0547">Nucleotide-binding</keyword>
<accession>A0A849CIT6</accession>
<comment type="caution">
    <text evidence="10">The sequence shown here is derived from an EMBL/GenBank/DDBJ whole genome shotgun (WGS) entry which is preliminary data.</text>
</comment>
<dbReference type="Pfam" id="PF00005">
    <property type="entry name" value="ABC_tran"/>
    <property type="match status" value="1"/>
</dbReference>
<dbReference type="SUPFAM" id="SSF50331">
    <property type="entry name" value="MOP-like"/>
    <property type="match status" value="1"/>
</dbReference>
<dbReference type="CDD" id="cd03259">
    <property type="entry name" value="ABC_Carb_Solutes_like"/>
    <property type="match status" value="1"/>
</dbReference>
<dbReference type="InterPro" id="IPR050093">
    <property type="entry name" value="ABC_SmlMolc_Importer"/>
</dbReference>